<gene>
    <name evidence="2" type="ORF">Tco_1056275</name>
</gene>
<proteinExistence type="predicted"/>
<feature type="region of interest" description="Disordered" evidence="1">
    <location>
        <begin position="210"/>
        <end position="273"/>
    </location>
</feature>
<evidence type="ECO:0000256" key="1">
    <source>
        <dbReference type="SAM" id="MobiDB-lite"/>
    </source>
</evidence>
<protein>
    <recommendedName>
        <fullName evidence="4">Gag protein</fullName>
    </recommendedName>
</protein>
<organism evidence="2 3">
    <name type="scientific">Tanacetum coccineum</name>
    <dbReference type="NCBI Taxonomy" id="301880"/>
    <lineage>
        <taxon>Eukaryota</taxon>
        <taxon>Viridiplantae</taxon>
        <taxon>Streptophyta</taxon>
        <taxon>Embryophyta</taxon>
        <taxon>Tracheophyta</taxon>
        <taxon>Spermatophyta</taxon>
        <taxon>Magnoliopsida</taxon>
        <taxon>eudicotyledons</taxon>
        <taxon>Gunneridae</taxon>
        <taxon>Pentapetalae</taxon>
        <taxon>asterids</taxon>
        <taxon>campanulids</taxon>
        <taxon>Asterales</taxon>
        <taxon>Asteraceae</taxon>
        <taxon>Asteroideae</taxon>
        <taxon>Anthemideae</taxon>
        <taxon>Anthemidinae</taxon>
        <taxon>Tanacetum</taxon>
    </lineage>
</organism>
<name>A0ABQ5H210_9ASTR</name>
<accession>A0ABQ5H210</accession>
<evidence type="ECO:0008006" key="4">
    <source>
        <dbReference type="Google" id="ProtNLM"/>
    </source>
</evidence>
<sequence>MTTLTITTSNSQMHINIMATGSRERPPMLATRRYTQWQSLKPTTTKEAIPEHNVLETYKNTTPKKRAYFDVEAEAIHMILSGIRDDIYSTVDACTITKEMWIAIERLQQDELLNKQDVKTNLLWEFGKFTSRDGESIESYYLRFYKMINEMIRKKLEVATMQVNVQFLQQFQPKWSRFYHNEVNDIRAEKLSRNANPLALVVATQQYPDTHYQAPKPHKNYASSSKPTPSTRSHAPTRNRGKETVKPITPLSESASKEDKDNDPEQAQRDKDM</sequence>
<dbReference type="Pfam" id="PF14223">
    <property type="entry name" value="Retrotran_gag_2"/>
    <property type="match status" value="1"/>
</dbReference>
<evidence type="ECO:0000313" key="2">
    <source>
        <dbReference type="EMBL" id="GJT81933.1"/>
    </source>
</evidence>
<dbReference type="EMBL" id="BQNB010019121">
    <property type="protein sequence ID" value="GJT81933.1"/>
    <property type="molecule type" value="Genomic_DNA"/>
</dbReference>
<dbReference type="Proteomes" id="UP001151760">
    <property type="component" value="Unassembled WGS sequence"/>
</dbReference>
<reference evidence="2" key="2">
    <citation type="submission" date="2022-01" db="EMBL/GenBank/DDBJ databases">
        <authorList>
            <person name="Yamashiro T."/>
            <person name="Shiraishi A."/>
            <person name="Satake H."/>
            <person name="Nakayama K."/>
        </authorList>
    </citation>
    <scope>NUCLEOTIDE SEQUENCE</scope>
</reference>
<feature type="compositionally biased region" description="Polar residues" evidence="1">
    <location>
        <begin position="221"/>
        <end position="236"/>
    </location>
</feature>
<reference evidence="2" key="1">
    <citation type="journal article" date="2022" name="Int. J. Mol. Sci.">
        <title>Draft Genome of Tanacetum Coccineum: Genomic Comparison of Closely Related Tanacetum-Family Plants.</title>
        <authorList>
            <person name="Yamashiro T."/>
            <person name="Shiraishi A."/>
            <person name="Nakayama K."/>
            <person name="Satake H."/>
        </authorList>
    </citation>
    <scope>NUCLEOTIDE SEQUENCE</scope>
</reference>
<keyword evidence="3" id="KW-1185">Reference proteome</keyword>
<comment type="caution">
    <text evidence="2">The sequence shown here is derived from an EMBL/GenBank/DDBJ whole genome shotgun (WGS) entry which is preliminary data.</text>
</comment>
<evidence type="ECO:0000313" key="3">
    <source>
        <dbReference type="Proteomes" id="UP001151760"/>
    </source>
</evidence>